<evidence type="ECO:0000256" key="1">
    <source>
        <dbReference type="PROSITE-ProRule" id="PRU00259"/>
    </source>
</evidence>
<dbReference type="EMBL" id="HBIJ01020039">
    <property type="protein sequence ID" value="CAE0372330.1"/>
    <property type="molecule type" value="Transcribed_RNA"/>
</dbReference>
<protein>
    <recommendedName>
        <fullName evidence="3">Armadillo repeat-containing domain-containing protein</fullName>
    </recommendedName>
</protein>
<dbReference type="PANTHER" id="PTHR23315">
    <property type="entry name" value="U BOX DOMAIN-CONTAINING"/>
    <property type="match status" value="1"/>
</dbReference>
<evidence type="ECO:0008006" key="3">
    <source>
        <dbReference type="Google" id="ProtNLM"/>
    </source>
</evidence>
<dbReference type="Gene3D" id="1.25.10.10">
    <property type="entry name" value="Leucine-rich Repeat Variant"/>
    <property type="match status" value="1"/>
</dbReference>
<name>A0A7S3K3I7_9STRA</name>
<feature type="repeat" description="ARM" evidence="1">
    <location>
        <begin position="28"/>
        <end position="75"/>
    </location>
</feature>
<evidence type="ECO:0000313" key="2">
    <source>
        <dbReference type="EMBL" id="CAE0372330.1"/>
    </source>
</evidence>
<dbReference type="SMART" id="SM00185">
    <property type="entry name" value="ARM"/>
    <property type="match status" value="1"/>
</dbReference>
<dbReference type="InterPro" id="IPR016024">
    <property type="entry name" value="ARM-type_fold"/>
</dbReference>
<dbReference type="SUPFAM" id="SSF48371">
    <property type="entry name" value="ARM repeat"/>
    <property type="match status" value="1"/>
</dbReference>
<organism evidence="2">
    <name type="scientific">Aureoumbra lagunensis</name>
    <dbReference type="NCBI Taxonomy" id="44058"/>
    <lineage>
        <taxon>Eukaryota</taxon>
        <taxon>Sar</taxon>
        <taxon>Stramenopiles</taxon>
        <taxon>Ochrophyta</taxon>
        <taxon>Pelagophyceae</taxon>
        <taxon>Pelagomonadales</taxon>
        <taxon>Aureoumbra</taxon>
    </lineage>
</organism>
<sequence>MQKKMLLVHFGNLAVNNDENRVAIAEAGAIPPLVKLLTSRFATAKENAAGEKAAGALRALAVNDENKVTIAEARAISPLINLLTSGTAWRNTTTRQCAYFWYC</sequence>
<dbReference type="AlphaFoldDB" id="A0A7S3K3I7"/>
<accession>A0A7S3K3I7</accession>
<dbReference type="InterPro" id="IPR000225">
    <property type="entry name" value="Armadillo"/>
</dbReference>
<gene>
    <name evidence="2" type="ORF">ALAG00032_LOCUS13114</name>
</gene>
<dbReference type="PROSITE" id="PS50176">
    <property type="entry name" value="ARM_REPEAT"/>
    <property type="match status" value="1"/>
</dbReference>
<proteinExistence type="predicted"/>
<dbReference type="InterPro" id="IPR011989">
    <property type="entry name" value="ARM-like"/>
</dbReference>
<dbReference type="PANTHER" id="PTHR23315:SF7">
    <property type="entry name" value="U-BOX DOMAIN-CONTAINING PROTEIN 4"/>
    <property type="match status" value="1"/>
</dbReference>
<dbReference type="Pfam" id="PF00514">
    <property type="entry name" value="Arm"/>
    <property type="match status" value="1"/>
</dbReference>
<reference evidence="2" key="1">
    <citation type="submission" date="2021-01" db="EMBL/GenBank/DDBJ databases">
        <authorList>
            <person name="Corre E."/>
            <person name="Pelletier E."/>
            <person name="Niang G."/>
            <person name="Scheremetjew M."/>
            <person name="Finn R."/>
            <person name="Kale V."/>
            <person name="Holt S."/>
            <person name="Cochrane G."/>
            <person name="Meng A."/>
            <person name="Brown T."/>
            <person name="Cohen L."/>
        </authorList>
    </citation>
    <scope>NUCLEOTIDE SEQUENCE</scope>
    <source>
        <strain evidence="2">CCMP1510</strain>
    </source>
</reference>